<proteinExistence type="inferred from homology"/>
<dbReference type="InterPro" id="IPR035906">
    <property type="entry name" value="MetI-like_sf"/>
</dbReference>
<dbReference type="Gene3D" id="1.10.3720.10">
    <property type="entry name" value="MetI-like"/>
    <property type="match status" value="1"/>
</dbReference>
<feature type="transmembrane region" description="Helical" evidence="7">
    <location>
        <begin position="113"/>
        <end position="131"/>
    </location>
</feature>
<protein>
    <submittedName>
        <fullName evidence="9">ABC transporter permease subunit</fullName>
    </submittedName>
</protein>
<feature type="transmembrane region" description="Helical" evidence="7">
    <location>
        <begin position="77"/>
        <end position="101"/>
    </location>
</feature>
<name>A0A6L8V5H3_9BACL</name>
<dbReference type="AlphaFoldDB" id="A0A6L8V5H3"/>
<dbReference type="GO" id="GO:0055085">
    <property type="term" value="P:transmembrane transport"/>
    <property type="evidence" value="ECO:0007669"/>
    <property type="project" value="InterPro"/>
</dbReference>
<reference evidence="9 10" key="1">
    <citation type="submission" date="2019-12" db="EMBL/GenBank/DDBJ databases">
        <title>Paenibacillus sp. nov. sp. isolated from soil.</title>
        <authorList>
            <person name="Kim J."/>
            <person name="Jeong S.E."/>
            <person name="Jung H.S."/>
            <person name="Jeon C.O."/>
        </authorList>
    </citation>
    <scope>NUCLEOTIDE SEQUENCE [LARGE SCALE GENOMIC DNA]</scope>
    <source>
        <strain evidence="9 10">5J-6</strain>
    </source>
</reference>
<feature type="transmembrane region" description="Helical" evidence="7">
    <location>
        <begin position="261"/>
        <end position="280"/>
    </location>
</feature>
<evidence type="ECO:0000256" key="5">
    <source>
        <dbReference type="ARBA" id="ARBA00022989"/>
    </source>
</evidence>
<evidence type="ECO:0000313" key="9">
    <source>
        <dbReference type="EMBL" id="MZQ85527.1"/>
    </source>
</evidence>
<accession>A0A6L8V5H3</accession>
<keyword evidence="2 7" id="KW-0813">Transport</keyword>
<organism evidence="9 10">
    <name type="scientific">Paenibacillus silvestris</name>
    <dbReference type="NCBI Taxonomy" id="2606219"/>
    <lineage>
        <taxon>Bacteria</taxon>
        <taxon>Bacillati</taxon>
        <taxon>Bacillota</taxon>
        <taxon>Bacilli</taxon>
        <taxon>Bacillales</taxon>
        <taxon>Paenibacillaceae</taxon>
        <taxon>Paenibacillus</taxon>
    </lineage>
</organism>
<dbReference type="Proteomes" id="UP000481087">
    <property type="component" value="Unassembled WGS sequence"/>
</dbReference>
<dbReference type="GO" id="GO:0005886">
    <property type="term" value="C:plasma membrane"/>
    <property type="evidence" value="ECO:0007669"/>
    <property type="project" value="UniProtKB-SubCell"/>
</dbReference>
<comment type="caution">
    <text evidence="9">The sequence shown here is derived from an EMBL/GenBank/DDBJ whole genome shotgun (WGS) entry which is preliminary data.</text>
</comment>
<keyword evidence="4 7" id="KW-0812">Transmembrane</keyword>
<comment type="subcellular location">
    <subcellularLocation>
        <location evidence="1 7">Cell membrane</location>
        <topology evidence="1 7">Multi-pass membrane protein</topology>
    </subcellularLocation>
</comment>
<evidence type="ECO:0000256" key="1">
    <source>
        <dbReference type="ARBA" id="ARBA00004651"/>
    </source>
</evidence>
<feature type="transmembrane region" description="Helical" evidence="7">
    <location>
        <begin position="12"/>
        <end position="38"/>
    </location>
</feature>
<dbReference type="PROSITE" id="PS50928">
    <property type="entry name" value="ABC_TM1"/>
    <property type="match status" value="1"/>
</dbReference>
<evidence type="ECO:0000256" key="7">
    <source>
        <dbReference type="RuleBase" id="RU363032"/>
    </source>
</evidence>
<keyword evidence="10" id="KW-1185">Reference proteome</keyword>
<evidence type="ECO:0000256" key="3">
    <source>
        <dbReference type="ARBA" id="ARBA00022475"/>
    </source>
</evidence>
<dbReference type="PANTHER" id="PTHR43744:SF9">
    <property type="entry name" value="POLYGALACTURONAN_RHAMNOGALACTURONAN TRANSPORT SYSTEM PERMEASE PROTEIN YTCP"/>
    <property type="match status" value="1"/>
</dbReference>
<dbReference type="EMBL" id="WTUZ01000022">
    <property type="protein sequence ID" value="MZQ85527.1"/>
    <property type="molecule type" value="Genomic_DNA"/>
</dbReference>
<sequence length="295" mass="33055">MGGTKSLKKVDVFQSINTVFVFGFALICTLPSLLVLIVSLSDEQSIRDKGYSFWPDSFSLSAYKSLFTGNDQLLQSYMVSFGVTLIGTAAAVLITGMAGYTLANKQVRYRNKLAFFFFFTMLFNSGLVPWYMINDFLGFKNNILALIVPTLLFSPFNLFLVRNFMQELPEELFESARIDGASDGYIAFRIVFPLSLPVLATVALFYGLGYWNNWFNAIMLVDNEKLYPLQYLLYKLQSEISMVNQMQGAAASNITLPTESFKMAVAIITIGPIVLLYPFLQRFIMKGLIVGAVKG</sequence>
<dbReference type="InterPro" id="IPR000515">
    <property type="entry name" value="MetI-like"/>
</dbReference>
<evidence type="ECO:0000259" key="8">
    <source>
        <dbReference type="PROSITE" id="PS50928"/>
    </source>
</evidence>
<evidence type="ECO:0000256" key="4">
    <source>
        <dbReference type="ARBA" id="ARBA00022692"/>
    </source>
</evidence>
<dbReference type="Pfam" id="PF00528">
    <property type="entry name" value="BPD_transp_1"/>
    <property type="match status" value="1"/>
</dbReference>
<keyword evidence="6 7" id="KW-0472">Membrane</keyword>
<gene>
    <name evidence="9" type="ORF">GQF01_25745</name>
</gene>
<feature type="domain" description="ABC transmembrane type-1" evidence="8">
    <location>
        <begin position="77"/>
        <end position="280"/>
    </location>
</feature>
<evidence type="ECO:0000313" key="10">
    <source>
        <dbReference type="Proteomes" id="UP000481087"/>
    </source>
</evidence>
<evidence type="ECO:0000256" key="2">
    <source>
        <dbReference type="ARBA" id="ARBA00022448"/>
    </source>
</evidence>
<keyword evidence="5 7" id="KW-1133">Transmembrane helix</keyword>
<keyword evidence="3" id="KW-1003">Cell membrane</keyword>
<dbReference type="CDD" id="cd06261">
    <property type="entry name" value="TM_PBP2"/>
    <property type="match status" value="1"/>
</dbReference>
<dbReference type="SUPFAM" id="SSF161098">
    <property type="entry name" value="MetI-like"/>
    <property type="match status" value="1"/>
</dbReference>
<evidence type="ECO:0000256" key="6">
    <source>
        <dbReference type="ARBA" id="ARBA00023136"/>
    </source>
</evidence>
<dbReference type="PANTHER" id="PTHR43744">
    <property type="entry name" value="ABC TRANSPORTER PERMEASE PROTEIN MG189-RELATED-RELATED"/>
    <property type="match status" value="1"/>
</dbReference>
<comment type="similarity">
    <text evidence="7">Belongs to the binding-protein-dependent transport system permease family.</text>
</comment>
<feature type="transmembrane region" description="Helical" evidence="7">
    <location>
        <begin position="143"/>
        <end position="165"/>
    </location>
</feature>
<feature type="transmembrane region" description="Helical" evidence="7">
    <location>
        <begin position="186"/>
        <end position="211"/>
    </location>
</feature>